<gene>
    <name evidence="6" type="ORF">ANCCEY_08346</name>
</gene>
<dbReference type="EMBL" id="KE125037">
    <property type="protein sequence ID" value="EPB72569.1"/>
    <property type="molecule type" value="Genomic_DNA"/>
</dbReference>
<evidence type="ECO:0000313" key="7">
    <source>
        <dbReference type="Proteomes" id="UP000054495"/>
    </source>
</evidence>
<keyword evidence="3" id="KW-0732">Signal</keyword>
<dbReference type="InterPro" id="IPR008758">
    <property type="entry name" value="Peptidase_S28"/>
</dbReference>
<keyword evidence="2" id="KW-0645">Protease</keyword>
<name>A0A0D6LKS8_9BILA</name>
<keyword evidence="4" id="KW-0378">Hydrolase</keyword>
<evidence type="ECO:0000256" key="1">
    <source>
        <dbReference type="ARBA" id="ARBA00011079"/>
    </source>
</evidence>
<evidence type="ECO:0008006" key="8">
    <source>
        <dbReference type="Google" id="ProtNLM"/>
    </source>
</evidence>
<dbReference type="PANTHER" id="PTHR11010">
    <property type="entry name" value="PROTEASE S28 PRO-X CARBOXYPEPTIDASE-RELATED"/>
    <property type="match status" value="1"/>
</dbReference>
<keyword evidence="5" id="KW-0325">Glycoprotein</keyword>
<proteinExistence type="inferred from homology"/>
<comment type="similarity">
    <text evidence="1">Belongs to the peptidase S28 family.</text>
</comment>
<evidence type="ECO:0000256" key="2">
    <source>
        <dbReference type="ARBA" id="ARBA00022670"/>
    </source>
</evidence>
<reference evidence="6 7" key="1">
    <citation type="submission" date="2013-05" db="EMBL/GenBank/DDBJ databases">
        <title>Draft genome of the parasitic nematode Anyclostoma ceylanicum.</title>
        <authorList>
            <person name="Mitreva M."/>
        </authorList>
    </citation>
    <scope>NUCLEOTIDE SEQUENCE [LARGE SCALE GENOMIC DNA]</scope>
</reference>
<evidence type="ECO:0000256" key="3">
    <source>
        <dbReference type="ARBA" id="ARBA00022729"/>
    </source>
</evidence>
<dbReference type="Gene3D" id="3.40.50.1820">
    <property type="entry name" value="alpha/beta hydrolase"/>
    <property type="match status" value="1"/>
</dbReference>
<dbReference type="GO" id="GO:0008239">
    <property type="term" value="F:dipeptidyl-peptidase activity"/>
    <property type="evidence" value="ECO:0007669"/>
    <property type="project" value="TreeGrafter"/>
</dbReference>
<protein>
    <recommendedName>
        <fullName evidence="8">Serine carboxypeptidase S28</fullName>
    </recommendedName>
</protein>
<evidence type="ECO:0000313" key="6">
    <source>
        <dbReference type="EMBL" id="EPB72569.1"/>
    </source>
</evidence>
<evidence type="ECO:0000256" key="5">
    <source>
        <dbReference type="ARBA" id="ARBA00023180"/>
    </source>
</evidence>
<dbReference type="GO" id="GO:0006508">
    <property type="term" value="P:proteolysis"/>
    <property type="evidence" value="ECO:0007669"/>
    <property type="project" value="UniProtKB-KW"/>
</dbReference>
<sequence>MEARKLLDPGTSHQIDKSTKATTSLWTVKWFTVKLDHFTYSDTRSFQMKWLLNNTFYKPGGPVFFYTGNEAEIETSATSMKSAGYLFGRHIKGMMWDLAPRFKAAIIFAEHRFYGETMPFGKNSYTNIGNMGYLTSEQTLADFAALLFALKVSESSFNLYLKRPA</sequence>
<dbReference type="PANTHER" id="PTHR11010:SF104">
    <property type="entry name" value="SERINE PROTEASE PCP-1-RELATED"/>
    <property type="match status" value="1"/>
</dbReference>
<accession>A0A0D6LKS8</accession>
<dbReference type="Pfam" id="PF05577">
    <property type="entry name" value="Peptidase_S28"/>
    <property type="match status" value="1"/>
</dbReference>
<dbReference type="AlphaFoldDB" id="A0A0D6LKS8"/>
<dbReference type="Proteomes" id="UP000054495">
    <property type="component" value="Unassembled WGS sequence"/>
</dbReference>
<evidence type="ECO:0000256" key="4">
    <source>
        <dbReference type="ARBA" id="ARBA00022801"/>
    </source>
</evidence>
<dbReference type="InterPro" id="IPR029058">
    <property type="entry name" value="AB_hydrolase_fold"/>
</dbReference>
<keyword evidence="7" id="KW-1185">Reference proteome</keyword>
<dbReference type="GO" id="GO:0070008">
    <property type="term" value="F:serine-type exopeptidase activity"/>
    <property type="evidence" value="ECO:0007669"/>
    <property type="project" value="InterPro"/>
</dbReference>
<organism evidence="6 7">
    <name type="scientific">Ancylostoma ceylanicum</name>
    <dbReference type="NCBI Taxonomy" id="53326"/>
    <lineage>
        <taxon>Eukaryota</taxon>
        <taxon>Metazoa</taxon>
        <taxon>Ecdysozoa</taxon>
        <taxon>Nematoda</taxon>
        <taxon>Chromadorea</taxon>
        <taxon>Rhabditida</taxon>
        <taxon>Rhabditina</taxon>
        <taxon>Rhabditomorpha</taxon>
        <taxon>Strongyloidea</taxon>
        <taxon>Ancylostomatidae</taxon>
        <taxon>Ancylostomatinae</taxon>
        <taxon>Ancylostoma</taxon>
    </lineage>
</organism>